<name>A0A3V7PBL8_SALET</name>
<evidence type="ECO:0000313" key="3">
    <source>
        <dbReference type="EMBL" id="ECU9520904.1"/>
    </source>
</evidence>
<organism evidence="3">
    <name type="scientific">Salmonella enterica subsp. enterica serovar Javiana</name>
    <dbReference type="NCBI Taxonomy" id="363569"/>
    <lineage>
        <taxon>Bacteria</taxon>
        <taxon>Pseudomonadati</taxon>
        <taxon>Pseudomonadota</taxon>
        <taxon>Gammaproteobacteria</taxon>
        <taxon>Enterobacterales</taxon>
        <taxon>Enterobacteriaceae</taxon>
        <taxon>Salmonella</taxon>
    </lineage>
</organism>
<dbReference type="EMBL" id="AAKJZK010000001">
    <property type="protein sequence ID" value="ECS5601072.1"/>
    <property type="molecule type" value="Genomic_DNA"/>
</dbReference>
<accession>A0A3V7PBL8</accession>
<evidence type="ECO:0000313" key="5">
    <source>
        <dbReference type="EMBL" id="HAE2084346.1"/>
    </source>
</evidence>
<reference evidence="4" key="4">
    <citation type="submission" date="2018-07" db="EMBL/GenBank/DDBJ databases">
        <authorList>
            <consortium name="NCBI Pathogen Detection Project"/>
        </authorList>
    </citation>
    <scope>NUCLEOTIDE SEQUENCE</scope>
    <source>
        <strain evidence="4">13-1023</strain>
        <strain evidence="6">NCTR-RN482</strain>
        <strain evidence="5">NCTR-RN575</strain>
    </source>
</reference>
<gene>
    <name evidence="2" type="ORF">BG172_05555</name>
    <name evidence="3" type="ORF">CR347_05220</name>
    <name evidence="1" type="ORF">DPP52_15945</name>
    <name evidence="4" type="ORF">G0D54_15510</name>
    <name evidence="5" type="ORF">GNB84_002869</name>
    <name evidence="6" type="ORF">GND62_002726</name>
</gene>
<dbReference type="EMBL" id="DAASVX010000007">
    <property type="protein sequence ID" value="HAE7248179.1"/>
    <property type="molecule type" value="Genomic_DNA"/>
</dbReference>
<sequence length="45" mass="5212">MSNLLNYISKIPDYRQQCKIDYKLTDSLLLMFCAVIGRTEGWGNV</sequence>
<evidence type="ECO:0000313" key="6">
    <source>
        <dbReference type="EMBL" id="HAE7248179.1"/>
    </source>
</evidence>
<proteinExistence type="predicted"/>
<reference evidence="1" key="2">
    <citation type="submission" date="2018-06" db="EMBL/GenBank/DDBJ databases">
        <authorList>
            <person name="Ashton P.M."/>
            <person name="Dallman T."/>
            <person name="Nair S."/>
            <person name="De Pinna E."/>
            <person name="Peters T."/>
            <person name="Grant K."/>
        </authorList>
    </citation>
    <scope>NUCLEOTIDE SEQUENCE</scope>
    <source>
        <strain evidence="1">313885</strain>
    </source>
</reference>
<reference evidence="4" key="1">
    <citation type="journal article" date="2018" name="Genome Biol.">
        <title>SKESA: strategic k-mer extension for scrupulous assemblies.</title>
        <authorList>
            <person name="Souvorov A."/>
            <person name="Agarwala R."/>
            <person name="Lipman D.J."/>
        </authorList>
    </citation>
    <scope>NUCLEOTIDE SEQUENCE</scope>
    <source>
        <strain evidence="4">13-1023</strain>
        <strain evidence="6">NCTR-RN482</strain>
        <strain evidence="5">NCTR-RN575</strain>
    </source>
</reference>
<evidence type="ECO:0000313" key="2">
    <source>
        <dbReference type="EMBL" id="ECS5601072.1"/>
    </source>
</evidence>
<evidence type="ECO:0000313" key="1">
    <source>
        <dbReference type="EMBL" id="EBS3854187.1"/>
    </source>
</evidence>
<dbReference type="EMBL" id="DAAREJ010000006">
    <property type="protein sequence ID" value="HAE2084346.1"/>
    <property type="molecule type" value="Genomic_DNA"/>
</dbReference>
<comment type="caution">
    <text evidence="3">The sequence shown here is derived from an EMBL/GenBank/DDBJ whole genome shotgun (WGS) entry which is preliminary data.</text>
</comment>
<dbReference type="EMBL" id="DAAMJC010000009">
    <property type="protein sequence ID" value="HAC6866568.1"/>
    <property type="molecule type" value="Genomic_DNA"/>
</dbReference>
<dbReference type="EMBL" id="AAGVJG010000010">
    <property type="protein sequence ID" value="EBS3854187.1"/>
    <property type="molecule type" value="Genomic_DNA"/>
</dbReference>
<dbReference type="AlphaFoldDB" id="A0A3V7PBL8"/>
<protein>
    <submittedName>
        <fullName evidence="5">Transposase family protein</fullName>
    </submittedName>
</protein>
<evidence type="ECO:0000313" key="4">
    <source>
        <dbReference type="EMBL" id="HAC6866568.1"/>
    </source>
</evidence>
<dbReference type="EMBL" id="AAKROK010000001">
    <property type="protein sequence ID" value="ECU9520904.1"/>
    <property type="molecule type" value="Genomic_DNA"/>
</dbReference>
<reference evidence="3" key="3">
    <citation type="submission" date="2018-07" db="EMBL/GenBank/DDBJ databases">
        <authorList>
            <consortium name="PulseNet: The National Subtyping Network for Foodborne Disease Surveillance"/>
            <person name="Tarr C.L."/>
            <person name="Trees E."/>
            <person name="Katz L.S."/>
            <person name="Carleton-Romer H.A."/>
            <person name="Stroika S."/>
            <person name="Kucerova Z."/>
            <person name="Roache K.F."/>
            <person name="Sabol A.L."/>
            <person name="Besser J."/>
            <person name="Gerner-Smidt P."/>
        </authorList>
    </citation>
    <scope>NUCLEOTIDE SEQUENCE</scope>
    <source>
        <strain evidence="2">PNUSAS003632</strain>
        <strain evidence="3">PNUSAS024869</strain>
    </source>
</reference>